<dbReference type="EMBL" id="JBCGUG010000005">
    <property type="protein sequence ID" value="MEM0704782.1"/>
    <property type="molecule type" value="Genomic_DNA"/>
</dbReference>
<evidence type="ECO:0000313" key="3">
    <source>
        <dbReference type="Proteomes" id="UP001490940"/>
    </source>
</evidence>
<proteinExistence type="predicted"/>
<sequence length="202" mass="22870">MKILPLLTGHVSYELLQHGKRIEDAIAHHDDVLLDHSTPELERYFSRPLSELPRQNAYPVAILLPLFLIIFAFNLLPFLRLVSSISPSLHALSFFVPSLTILIFLMLASTRLASGYTSGLTGFLALFILLFTLTVLQWLHYLTVSDASSWQLIIATIALVLSRMVLNSRSFVLFTLFCRSKRLATLARIMRLKSSKDNVRNT</sequence>
<feature type="transmembrane region" description="Helical" evidence="1">
    <location>
        <begin position="120"/>
        <end position="140"/>
    </location>
</feature>
<accession>A0ABU9PGJ1</accession>
<feature type="transmembrane region" description="Helical" evidence="1">
    <location>
        <begin position="88"/>
        <end position="108"/>
    </location>
</feature>
<organism evidence="2 3">
    <name type="scientific">Enterobacter quasihormaechei</name>
    <dbReference type="NCBI Taxonomy" id="2529382"/>
    <lineage>
        <taxon>Bacteria</taxon>
        <taxon>Pseudomonadati</taxon>
        <taxon>Pseudomonadota</taxon>
        <taxon>Gammaproteobacteria</taxon>
        <taxon>Enterobacterales</taxon>
        <taxon>Enterobacteriaceae</taxon>
        <taxon>Enterobacter</taxon>
    </lineage>
</organism>
<dbReference type="Proteomes" id="UP001490940">
    <property type="component" value="Unassembled WGS sequence"/>
</dbReference>
<keyword evidence="3" id="KW-1185">Reference proteome</keyword>
<keyword evidence="1" id="KW-1133">Transmembrane helix</keyword>
<keyword evidence="1" id="KW-0812">Transmembrane</keyword>
<keyword evidence="1" id="KW-0472">Membrane</keyword>
<dbReference type="RefSeq" id="WP_102751191.1">
    <property type="nucleotide sequence ID" value="NZ_JBCGUG010000005.1"/>
</dbReference>
<comment type="caution">
    <text evidence="2">The sequence shown here is derived from an EMBL/GenBank/DDBJ whole genome shotgun (WGS) entry which is preliminary data.</text>
</comment>
<evidence type="ECO:0000313" key="2">
    <source>
        <dbReference type="EMBL" id="MEM0704782.1"/>
    </source>
</evidence>
<protein>
    <submittedName>
        <fullName evidence="2">Uncharacterized protein</fullName>
    </submittedName>
</protein>
<feature type="transmembrane region" description="Helical" evidence="1">
    <location>
        <begin position="57"/>
        <end position="76"/>
    </location>
</feature>
<feature type="transmembrane region" description="Helical" evidence="1">
    <location>
        <begin position="152"/>
        <end position="178"/>
    </location>
</feature>
<reference evidence="2 3" key="1">
    <citation type="submission" date="2024-04" db="EMBL/GenBank/DDBJ databases">
        <title>Draft genome sequence of a multidrug-resistant Enterobacter quasihormaechei Hakim RU_CBWE strain isolated from pond surface water at the University of Rajshahi in Bangladesh.</title>
        <authorList>
            <person name="Raihan J."/>
            <person name="Islam M.S."/>
            <person name="Khan M.U."/>
            <person name="Romance M."/>
            <person name="Haque M.H."/>
        </authorList>
    </citation>
    <scope>NUCLEOTIDE SEQUENCE [LARGE SCALE GENOMIC DNA]</scope>
    <source>
        <strain evidence="2 3">Hakim RU_CBWE</strain>
    </source>
</reference>
<name>A0ABU9PGJ1_9ENTR</name>
<gene>
    <name evidence="2" type="ORF">AAGT82_10140</name>
</gene>
<evidence type="ECO:0000256" key="1">
    <source>
        <dbReference type="SAM" id="Phobius"/>
    </source>
</evidence>